<evidence type="ECO:0008006" key="4">
    <source>
        <dbReference type="Google" id="ProtNLM"/>
    </source>
</evidence>
<sequence>MQLTSIRGGLRRIAYGAAIAATILSAAGCTASKTVPDRATESVTVPPSLVPPSPVVEQTGEPTHDPTPVISYLGKTKIVTSDNVEVRVTPGEYGINVACNVTNDTGRALRYQTQITVSSEGVSYSAEFDFGSILPGAVGQQSKAVGSNTTEVRQEDIKVYIDSVITY</sequence>
<reference evidence="2 3" key="1">
    <citation type="submission" date="2022-10" db="EMBL/GenBank/DDBJ databases">
        <title>The complete genomes of actinobacterial strains from the NBC collection.</title>
        <authorList>
            <person name="Joergensen T.S."/>
            <person name="Alvarez Arevalo M."/>
            <person name="Sterndorff E.B."/>
            <person name="Faurdal D."/>
            <person name="Vuksanovic O."/>
            <person name="Mourched A.-S."/>
            <person name="Charusanti P."/>
            <person name="Shaw S."/>
            <person name="Blin K."/>
            <person name="Weber T."/>
        </authorList>
    </citation>
    <scope>NUCLEOTIDE SEQUENCE [LARGE SCALE GENOMIC DNA]</scope>
    <source>
        <strain evidence="2 3">NBC_00017</strain>
    </source>
</reference>
<dbReference type="RefSeq" id="WP_189729349.1">
    <property type="nucleotide sequence ID" value="NZ_BMUK01000017.1"/>
</dbReference>
<gene>
    <name evidence="2" type="ORF">OHU35_19315</name>
</gene>
<dbReference type="EMBL" id="CP108341">
    <property type="protein sequence ID" value="WTW28072.1"/>
    <property type="molecule type" value="Genomic_DNA"/>
</dbReference>
<evidence type="ECO:0000313" key="2">
    <source>
        <dbReference type="EMBL" id="WTW28072.1"/>
    </source>
</evidence>
<dbReference type="PROSITE" id="PS51257">
    <property type="entry name" value="PROKAR_LIPOPROTEIN"/>
    <property type="match status" value="1"/>
</dbReference>
<protein>
    <recommendedName>
        <fullName evidence="4">Lipoprotein</fullName>
    </recommendedName>
</protein>
<feature type="region of interest" description="Disordered" evidence="1">
    <location>
        <begin position="41"/>
        <end position="66"/>
    </location>
</feature>
<dbReference type="Proteomes" id="UP001621512">
    <property type="component" value="Chromosome"/>
</dbReference>
<proteinExistence type="predicted"/>
<name>A0ABZ1MJI5_STREF</name>
<evidence type="ECO:0000256" key="1">
    <source>
        <dbReference type="SAM" id="MobiDB-lite"/>
    </source>
</evidence>
<organism evidence="2 3">
    <name type="scientific">Streptomyces purpurascens</name>
    <dbReference type="NCBI Taxonomy" id="1924"/>
    <lineage>
        <taxon>Bacteria</taxon>
        <taxon>Bacillati</taxon>
        <taxon>Actinomycetota</taxon>
        <taxon>Actinomycetes</taxon>
        <taxon>Kitasatosporales</taxon>
        <taxon>Streptomycetaceae</taxon>
        <taxon>Streptomyces</taxon>
    </lineage>
</organism>
<keyword evidence="3" id="KW-1185">Reference proteome</keyword>
<accession>A0ABZ1MJI5</accession>
<evidence type="ECO:0000313" key="3">
    <source>
        <dbReference type="Proteomes" id="UP001621512"/>
    </source>
</evidence>